<dbReference type="EMBL" id="UINC01106193">
    <property type="protein sequence ID" value="SVC70680.1"/>
    <property type="molecule type" value="Genomic_DNA"/>
</dbReference>
<sequence length="26" mass="2965">MSNAGLIGCDIMNEFFERDVIYENAL</sequence>
<dbReference type="AlphaFoldDB" id="A0A382PCX9"/>
<gene>
    <name evidence="1" type="ORF">METZ01_LOCUS323534</name>
</gene>
<name>A0A382PCX9_9ZZZZ</name>
<protein>
    <submittedName>
        <fullName evidence="1">Uncharacterized protein</fullName>
    </submittedName>
</protein>
<reference evidence="1" key="1">
    <citation type="submission" date="2018-05" db="EMBL/GenBank/DDBJ databases">
        <authorList>
            <person name="Lanie J.A."/>
            <person name="Ng W.-L."/>
            <person name="Kazmierczak K.M."/>
            <person name="Andrzejewski T.M."/>
            <person name="Davidsen T.M."/>
            <person name="Wayne K.J."/>
            <person name="Tettelin H."/>
            <person name="Glass J.I."/>
            <person name="Rusch D."/>
            <person name="Podicherti R."/>
            <person name="Tsui H.-C.T."/>
            <person name="Winkler M.E."/>
        </authorList>
    </citation>
    <scope>NUCLEOTIDE SEQUENCE</scope>
</reference>
<proteinExistence type="predicted"/>
<evidence type="ECO:0000313" key="1">
    <source>
        <dbReference type="EMBL" id="SVC70680.1"/>
    </source>
</evidence>
<feature type="non-terminal residue" evidence="1">
    <location>
        <position position="26"/>
    </location>
</feature>
<accession>A0A382PCX9</accession>
<organism evidence="1">
    <name type="scientific">marine metagenome</name>
    <dbReference type="NCBI Taxonomy" id="408172"/>
    <lineage>
        <taxon>unclassified sequences</taxon>
        <taxon>metagenomes</taxon>
        <taxon>ecological metagenomes</taxon>
    </lineage>
</organism>